<dbReference type="InterPro" id="IPR023631">
    <property type="entry name" value="Amidase_dom"/>
</dbReference>
<feature type="domain" description="Amidase" evidence="8">
    <location>
        <begin position="96"/>
        <end position="552"/>
    </location>
</feature>
<accession>S8AL61</accession>
<evidence type="ECO:0000256" key="6">
    <source>
        <dbReference type="PIRSR" id="PIRSR001221-2"/>
    </source>
</evidence>
<evidence type="ECO:0000256" key="5">
    <source>
        <dbReference type="PIRSR" id="PIRSR001221-1"/>
    </source>
</evidence>
<gene>
    <name evidence="9" type="ORF">H072_2341</name>
</gene>
<dbReference type="HOGENOM" id="CLU_009600_9_2_1"/>
<dbReference type="STRING" id="1284197.S8AL61"/>
<evidence type="ECO:0000256" key="1">
    <source>
        <dbReference type="ARBA" id="ARBA00001311"/>
    </source>
</evidence>
<feature type="binding site" evidence="6">
    <location>
        <position position="201"/>
    </location>
    <ligand>
        <name>substrate</name>
    </ligand>
</feature>
<evidence type="ECO:0000259" key="8">
    <source>
        <dbReference type="Pfam" id="PF01425"/>
    </source>
</evidence>
<dbReference type="Pfam" id="PF01425">
    <property type="entry name" value="Amidase"/>
    <property type="match status" value="1"/>
</dbReference>
<dbReference type="AlphaFoldDB" id="S8AL61"/>
<dbReference type="EMBL" id="AQGS01000071">
    <property type="protein sequence ID" value="EPS43680.1"/>
    <property type="molecule type" value="Genomic_DNA"/>
</dbReference>
<dbReference type="InterPro" id="IPR036928">
    <property type="entry name" value="AS_sf"/>
</dbReference>
<reference evidence="9 10" key="1">
    <citation type="journal article" date="2013" name="PLoS Genet.">
        <title>Genomic mechanisms accounting for the adaptation to parasitism in nematode-trapping fungi.</title>
        <authorList>
            <person name="Meerupati T."/>
            <person name="Andersson K.M."/>
            <person name="Friman E."/>
            <person name="Kumar D."/>
            <person name="Tunlid A."/>
            <person name="Ahren D."/>
        </authorList>
    </citation>
    <scope>NUCLEOTIDE SEQUENCE [LARGE SCALE GENOMIC DNA]</scope>
    <source>
        <strain evidence="9 10">CBS 200.50</strain>
    </source>
</reference>
<protein>
    <recommendedName>
        <fullName evidence="3">amidase</fullName>
        <ecNumber evidence="3">3.5.1.4</ecNumber>
    </recommendedName>
</protein>
<evidence type="ECO:0000256" key="2">
    <source>
        <dbReference type="ARBA" id="ARBA00009199"/>
    </source>
</evidence>
<comment type="catalytic activity">
    <reaction evidence="1">
        <text>a monocarboxylic acid amide + H2O = a monocarboxylate + NH4(+)</text>
        <dbReference type="Rhea" id="RHEA:12020"/>
        <dbReference type="ChEBI" id="CHEBI:15377"/>
        <dbReference type="ChEBI" id="CHEBI:28938"/>
        <dbReference type="ChEBI" id="CHEBI:35757"/>
        <dbReference type="ChEBI" id="CHEBI:83628"/>
        <dbReference type="EC" id="3.5.1.4"/>
    </reaction>
</comment>
<dbReference type="SUPFAM" id="SSF75304">
    <property type="entry name" value="Amidase signature (AS) enzymes"/>
    <property type="match status" value="1"/>
</dbReference>
<evidence type="ECO:0000256" key="4">
    <source>
        <dbReference type="ARBA" id="ARBA00022801"/>
    </source>
</evidence>
<evidence type="ECO:0000256" key="3">
    <source>
        <dbReference type="ARBA" id="ARBA00012922"/>
    </source>
</evidence>
<comment type="similarity">
    <text evidence="2">Belongs to the amidase family.</text>
</comment>
<keyword evidence="10" id="KW-1185">Reference proteome</keyword>
<dbReference type="GO" id="GO:0004040">
    <property type="term" value="F:amidase activity"/>
    <property type="evidence" value="ECO:0007669"/>
    <property type="project" value="UniProtKB-EC"/>
</dbReference>
<feature type="signal peptide" evidence="7">
    <location>
        <begin position="1"/>
        <end position="18"/>
    </location>
</feature>
<keyword evidence="7" id="KW-0732">Signal</keyword>
<reference evidence="10" key="2">
    <citation type="submission" date="2013-04" db="EMBL/GenBank/DDBJ databases">
        <title>Genomic mechanisms accounting for the adaptation to parasitism in nematode-trapping fungi.</title>
        <authorList>
            <person name="Ahren D.G."/>
        </authorList>
    </citation>
    <scope>NUCLEOTIDE SEQUENCE [LARGE SCALE GENOMIC DNA]</scope>
    <source>
        <strain evidence="10">CBS 200.50</strain>
    </source>
</reference>
<organism evidence="9 10">
    <name type="scientific">Dactylellina haptotyla (strain CBS 200.50)</name>
    <name type="common">Nematode-trapping fungus</name>
    <name type="synonym">Monacrosporium haptotylum</name>
    <dbReference type="NCBI Taxonomy" id="1284197"/>
    <lineage>
        <taxon>Eukaryota</taxon>
        <taxon>Fungi</taxon>
        <taxon>Dikarya</taxon>
        <taxon>Ascomycota</taxon>
        <taxon>Pezizomycotina</taxon>
        <taxon>Orbiliomycetes</taxon>
        <taxon>Orbiliales</taxon>
        <taxon>Orbiliaceae</taxon>
        <taxon>Dactylellina</taxon>
    </lineage>
</organism>
<dbReference type="OMA" id="AYKHDEA"/>
<dbReference type="OrthoDB" id="6428749at2759"/>
<keyword evidence="4" id="KW-0378">Hydrolase</keyword>
<dbReference type="eggNOG" id="KOG1212">
    <property type="taxonomic scope" value="Eukaryota"/>
</dbReference>
<dbReference type="PIRSF" id="PIRSF001221">
    <property type="entry name" value="Amidase_fungi"/>
    <property type="match status" value="1"/>
</dbReference>
<name>S8AL61_DACHA</name>
<dbReference type="PANTHER" id="PTHR46072">
    <property type="entry name" value="AMIDASE-RELATED-RELATED"/>
    <property type="match status" value="1"/>
</dbReference>
<sequence length="562" mass="61562">MRFNISSLILLQGSLVLAANSQPSTWRDIAAERQQYRDASISRISPRIPNVNTATLPLDVLNTARSMLTRREVYITEMTTIELLDQLATGKLTSVEVTNAFLRRAGVAQKLVNCITEVLPERALEQARALDDYYRKNKKPIGPFHGLPVSLKEHVGIKGLDLNGGYSSNVGNISPIDNKLVEILRNAGAVFHARTTEPQSLMQLETTNQLYGTTLNPFNRNLTCGGSSGGEGALMGIRGSSIGIGSDIGGSIRVPSGNNGLYGLKPTPKRIPVGMISAIQESEGVEGTLGPISTSLEGLSLFMSTILAAEPWVEDLSVFPIPWRKETHFPTDASGKPRKIRVGVMRWDGVVMPHPPVTRAINEVVAKLKEHGDQFEIVDWVQEGAAKAWDTIAALYFADGATGIHGELAKTGEPILPLTEWVITQATTPKPPGFNIQGLWEFKDRAGDFKRSYSAQWRAAGIDVLLTPVGPGVAPQHGTSKYWSYTSMFNLIDYPAAVFPVSKVDERDNGVWNYVPTGEQDKVNKKRWDVNAFMGAPISLQLVAKRFEDEKVGRRELNSCFI</sequence>
<dbReference type="EC" id="3.5.1.4" evidence="3"/>
<dbReference type="PANTHER" id="PTHR46072:SF4">
    <property type="entry name" value="AMIDASE C550.07-RELATED"/>
    <property type="match status" value="1"/>
</dbReference>
<feature type="binding site" evidence="6">
    <location>
        <position position="227"/>
    </location>
    <ligand>
        <name>substrate</name>
    </ligand>
</feature>
<evidence type="ECO:0000313" key="9">
    <source>
        <dbReference type="EMBL" id="EPS43680.1"/>
    </source>
</evidence>
<comment type="caution">
    <text evidence="9">The sequence shown here is derived from an EMBL/GenBank/DDBJ whole genome shotgun (WGS) entry which is preliminary data.</text>
</comment>
<feature type="active site" description="Charge relay system" evidence="5">
    <location>
        <position position="227"/>
    </location>
</feature>
<dbReference type="Proteomes" id="UP000015100">
    <property type="component" value="Unassembled WGS sequence"/>
</dbReference>
<feature type="active site" description="Charge relay system" evidence="5">
    <location>
        <position position="152"/>
    </location>
</feature>
<feature type="binding site" evidence="6">
    <location>
        <begin position="248"/>
        <end position="251"/>
    </location>
    <ligand>
        <name>substrate</name>
    </ligand>
</feature>
<feature type="chain" id="PRO_5004548598" description="amidase" evidence="7">
    <location>
        <begin position="19"/>
        <end position="562"/>
    </location>
</feature>
<dbReference type="InterPro" id="IPR020556">
    <property type="entry name" value="Amidase_CS"/>
</dbReference>
<feature type="active site" description="Acyl-ester intermediate" evidence="5">
    <location>
        <position position="251"/>
    </location>
</feature>
<dbReference type="PROSITE" id="PS00571">
    <property type="entry name" value="AMIDASES"/>
    <property type="match status" value="1"/>
</dbReference>
<evidence type="ECO:0000256" key="7">
    <source>
        <dbReference type="SAM" id="SignalP"/>
    </source>
</evidence>
<proteinExistence type="inferred from homology"/>
<dbReference type="Gene3D" id="3.90.1300.10">
    <property type="entry name" value="Amidase signature (AS) domain"/>
    <property type="match status" value="1"/>
</dbReference>
<evidence type="ECO:0000313" key="10">
    <source>
        <dbReference type="Proteomes" id="UP000015100"/>
    </source>
</evidence>